<evidence type="ECO:0000313" key="1">
    <source>
        <dbReference type="EMBL" id="PJZ86427.1"/>
    </source>
</evidence>
<reference evidence="1 2" key="1">
    <citation type="submission" date="2017-07" db="EMBL/GenBank/DDBJ databases">
        <title>Leptospira spp. isolated from tropical soils.</title>
        <authorList>
            <person name="Thibeaux R."/>
            <person name="Iraola G."/>
            <person name="Ferres I."/>
            <person name="Bierque E."/>
            <person name="Girault D."/>
            <person name="Soupe-Gilbert M.-E."/>
            <person name="Picardeau M."/>
            <person name="Goarant C."/>
        </authorList>
    </citation>
    <scope>NUCLEOTIDE SEQUENCE [LARGE SCALE GENOMIC DNA]</scope>
    <source>
        <strain evidence="1 2">FH2-B-A1</strain>
    </source>
</reference>
<dbReference type="RefSeq" id="WP_100787850.1">
    <property type="nucleotide sequence ID" value="NZ_NPDX01000001.1"/>
</dbReference>
<evidence type="ECO:0000313" key="2">
    <source>
        <dbReference type="Proteomes" id="UP000232145"/>
    </source>
</evidence>
<accession>A0A2N0AQ45</accession>
<comment type="caution">
    <text evidence="1">The sequence shown here is derived from an EMBL/GenBank/DDBJ whole genome shotgun (WGS) entry which is preliminary data.</text>
</comment>
<name>A0A2N0AQ45_9LEPT</name>
<dbReference type="EMBL" id="NPDX01000001">
    <property type="protein sequence ID" value="PJZ86427.1"/>
    <property type="molecule type" value="Genomic_DNA"/>
</dbReference>
<proteinExistence type="predicted"/>
<gene>
    <name evidence="1" type="ORF">CH364_09775</name>
</gene>
<dbReference type="OrthoDB" id="347189at2"/>
<evidence type="ECO:0008006" key="3">
    <source>
        <dbReference type="Google" id="ProtNLM"/>
    </source>
</evidence>
<dbReference type="AlphaFoldDB" id="A0A2N0AQ45"/>
<organism evidence="1 2">
    <name type="scientific">Leptospira harrisiae</name>
    <dbReference type="NCBI Taxonomy" id="2023189"/>
    <lineage>
        <taxon>Bacteria</taxon>
        <taxon>Pseudomonadati</taxon>
        <taxon>Spirochaetota</taxon>
        <taxon>Spirochaetia</taxon>
        <taxon>Leptospirales</taxon>
        <taxon>Leptospiraceae</taxon>
        <taxon>Leptospira</taxon>
    </lineage>
</organism>
<dbReference type="PROSITE" id="PS51257">
    <property type="entry name" value="PROKAR_LIPOPROTEIN"/>
    <property type="match status" value="1"/>
</dbReference>
<dbReference type="Proteomes" id="UP000232145">
    <property type="component" value="Unassembled WGS sequence"/>
</dbReference>
<sequence>MKQLPLLLIFPFVMLSCFKTEQSVDKTIETKLEPKIIVDKEIGDGHFYKEFIQNIKSDDCKAIQDNLDEVVYYYLSDFRDVSFTFKKIDRYLEKHNKFSICDLFFNSTIMQTKFRVLLPSNEEIIKSLISPRDWLNKSREIRFFAMKNKEVDVAFFGGRYFHPDEPYNDSRDLDIWFRCPSGFDQKCFLYSITAY</sequence>
<keyword evidence="2" id="KW-1185">Reference proteome</keyword>
<protein>
    <recommendedName>
        <fullName evidence="3">Lipoprotein</fullName>
    </recommendedName>
</protein>